<dbReference type="NCBIfam" id="NF047570">
    <property type="entry name" value="ABC_perm_EcsB"/>
    <property type="match status" value="1"/>
</dbReference>
<feature type="transmembrane region" description="Helical" evidence="1">
    <location>
        <begin position="20"/>
        <end position="46"/>
    </location>
</feature>
<dbReference type="PATRIC" id="fig|1229783.3.peg.1803"/>
<accession>K9AKG3</accession>
<keyword evidence="3" id="KW-1185">Reference proteome</keyword>
<reference evidence="2 3" key="1">
    <citation type="journal article" date="2013" name="Genome Announc.">
        <title>Genome Sequence of Staphylococcus massiliensis Strain S46, Isolated from the Surface of Healthy Human Skin.</title>
        <authorList>
            <person name="Srivastav R."/>
            <person name="Singh A."/>
            <person name="Jangir P.K."/>
            <person name="Kumari C."/>
            <person name="Muduli S."/>
            <person name="Sharma R."/>
        </authorList>
    </citation>
    <scope>NUCLEOTIDE SEQUENCE [LARGE SCALE GENOMIC DNA]</scope>
    <source>
        <strain evidence="2 3">S46</strain>
    </source>
</reference>
<evidence type="ECO:0000313" key="3">
    <source>
        <dbReference type="Proteomes" id="UP000009885"/>
    </source>
</evidence>
<dbReference type="RefSeq" id="WP_009384123.1">
    <property type="nucleotide sequence ID" value="NZ_AMSQ01000016.1"/>
</dbReference>
<dbReference type="eggNOG" id="COG4473">
    <property type="taxonomic scope" value="Bacteria"/>
</dbReference>
<dbReference type="AlphaFoldDB" id="K9AKG3"/>
<sequence length="404" mass="47809">MNAVKLFKERRRKIQQEQMYYNKFIFNGHFLMFLMILFGAFILGYGEWLKDIPKGIHYALYSSIALAITSLFPIRSLLKDADKLFLLPYEKHMMQYMRQSLMYSYLMRIPLQLIVLLIIFPLFNKLQGISASFITVIVLAFIYPFLGLLIKWLWYKYGLNTWSIHILLFIIFVAGYQMTLKLNLFYGLSMVVILAGLTILLSMITKKHLFPWERMIKKEQQHHMNYYKFVNMFVDVKHLKTQAVRRRYLDPFLKVPSPSKFNSKQVYLYLFKRSFVRGKDAFHLILRLLLIAVLLIVWLNHPIVGAVIGSLSMYIIILQMSQFYTQQAYGLWPQVWPTPEMDVIEGYKKFLLRLMIVVGIILTITYSIVNLKMAFLAIIFFIVGYLTIQSTIKKLKYHETLLKD</sequence>
<feature type="transmembrane region" description="Helical" evidence="1">
    <location>
        <begin position="350"/>
        <end position="368"/>
    </location>
</feature>
<feature type="transmembrane region" description="Helical" evidence="1">
    <location>
        <begin position="129"/>
        <end position="150"/>
    </location>
</feature>
<dbReference type="InterPro" id="IPR010288">
    <property type="entry name" value="EcsB_ABC"/>
</dbReference>
<comment type="caution">
    <text evidence="2">The sequence shown here is derived from an EMBL/GenBank/DDBJ whole genome shotgun (WGS) entry which is preliminary data.</text>
</comment>
<protein>
    <submittedName>
        <fullName evidence="2">Transporter protein</fullName>
    </submittedName>
</protein>
<dbReference type="PIRSF" id="PIRSF037259">
    <property type="entry name" value="EcsB_ABC"/>
    <property type="match status" value="1"/>
</dbReference>
<feature type="transmembrane region" description="Helical" evidence="1">
    <location>
        <begin position="281"/>
        <end position="299"/>
    </location>
</feature>
<dbReference type="EMBL" id="AMSQ01000016">
    <property type="protein sequence ID" value="EKU46571.1"/>
    <property type="molecule type" value="Genomic_DNA"/>
</dbReference>
<gene>
    <name evidence="2" type="ORF">C273_08971</name>
</gene>
<evidence type="ECO:0000256" key="1">
    <source>
        <dbReference type="SAM" id="Phobius"/>
    </source>
</evidence>
<dbReference type="Pfam" id="PF05975">
    <property type="entry name" value="EcsB"/>
    <property type="match status" value="1"/>
</dbReference>
<feature type="transmembrane region" description="Helical" evidence="1">
    <location>
        <begin position="305"/>
        <end position="324"/>
    </location>
</feature>
<dbReference type="Proteomes" id="UP000009885">
    <property type="component" value="Unassembled WGS sequence"/>
</dbReference>
<evidence type="ECO:0000313" key="2">
    <source>
        <dbReference type="EMBL" id="EKU46571.1"/>
    </source>
</evidence>
<dbReference type="OrthoDB" id="2447941at2"/>
<dbReference type="STRING" id="1229783.C273_08971"/>
<feature type="transmembrane region" description="Helical" evidence="1">
    <location>
        <begin position="184"/>
        <end position="205"/>
    </location>
</feature>
<name>K9AKG3_9STAP</name>
<keyword evidence="1" id="KW-1133">Transmembrane helix</keyword>
<feature type="transmembrane region" description="Helical" evidence="1">
    <location>
        <begin position="58"/>
        <end position="78"/>
    </location>
</feature>
<keyword evidence="1" id="KW-0812">Transmembrane</keyword>
<feature type="transmembrane region" description="Helical" evidence="1">
    <location>
        <begin position="374"/>
        <end position="392"/>
    </location>
</feature>
<feature type="transmembrane region" description="Helical" evidence="1">
    <location>
        <begin position="157"/>
        <end position="178"/>
    </location>
</feature>
<keyword evidence="1" id="KW-0472">Membrane</keyword>
<dbReference type="GO" id="GO:0016020">
    <property type="term" value="C:membrane"/>
    <property type="evidence" value="ECO:0007669"/>
    <property type="project" value="InterPro"/>
</dbReference>
<feature type="transmembrane region" description="Helical" evidence="1">
    <location>
        <begin position="101"/>
        <end position="123"/>
    </location>
</feature>
<organism evidence="2 3">
    <name type="scientific">Staphylococcus massiliensis S46</name>
    <dbReference type="NCBI Taxonomy" id="1229783"/>
    <lineage>
        <taxon>Bacteria</taxon>
        <taxon>Bacillati</taxon>
        <taxon>Bacillota</taxon>
        <taxon>Bacilli</taxon>
        <taxon>Bacillales</taxon>
        <taxon>Staphylococcaceae</taxon>
        <taxon>Staphylococcus</taxon>
    </lineage>
</organism>
<proteinExistence type="predicted"/>